<name>A0AAJ6P2D4_9PAST</name>
<dbReference type="Gene3D" id="3.40.50.300">
    <property type="entry name" value="P-loop containing nucleotide triphosphate hydrolases"/>
    <property type="match status" value="1"/>
</dbReference>
<proteinExistence type="predicted"/>
<dbReference type="RefSeq" id="WP_306387369.1">
    <property type="nucleotide sequence ID" value="NZ_JASAYT010000009.1"/>
</dbReference>
<dbReference type="PROSITE" id="PS50987">
    <property type="entry name" value="HTH_ARSR_2"/>
    <property type="match status" value="1"/>
</dbReference>
<evidence type="ECO:0000259" key="1">
    <source>
        <dbReference type="PROSITE" id="PS50987"/>
    </source>
</evidence>
<dbReference type="Gene3D" id="1.25.40.10">
    <property type="entry name" value="Tetratricopeptide repeat domain"/>
    <property type="match status" value="1"/>
</dbReference>
<dbReference type="Gene3D" id="1.10.10.10">
    <property type="entry name" value="Winged helix-like DNA-binding domain superfamily/Winged helix DNA-binding domain"/>
    <property type="match status" value="1"/>
</dbReference>
<evidence type="ECO:0000313" key="3">
    <source>
        <dbReference type="Proteomes" id="UP001231736"/>
    </source>
</evidence>
<protein>
    <submittedName>
        <fullName evidence="2">HTH domain-containing protein</fullName>
    </submittedName>
</protein>
<dbReference type="InterPro" id="IPR011990">
    <property type="entry name" value="TPR-like_helical_dom_sf"/>
</dbReference>
<dbReference type="SUPFAM" id="SSF46785">
    <property type="entry name" value="Winged helix' DNA-binding domain"/>
    <property type="match status" value="1"/>
</dbReference>
<evidence type="ECO:0000313" key="2">
    <source>
        <dbReference type="EMBL" id="MDP8174573.1"/>
    </source>
</evidence>
<dbReference type="SUPFAM" id="SSF52540">
    <property type="entry name" value="P-loop containing nucleoside triphosphate hydrolases"/>
    <property type="match status" value="1"/>
</dbReference>
<dbReference type="InterPro" id="IPR027417">
    <property type="entry name" value="P-loop_NTPase"/>
</dbReference>
<feature type="domain" description="HTH arsR-type" evidence="1">
    <location>
        <begin position="280"/>
        <end position="375"/>
    </location>
</feature>
<dbReference type="InterPro" id="IPR036390">
    <property type="entry name" value="WH_DNA-bd_sf"/>
</dbReference>
<dbReference type="InterPro" id="IPR036388">
    <property type="entry name" value="WH-like_DNA-bd_sf"/>
</dbReference>
<comment type="caution">
    <text evidence="2">The sequence shown here is derived from an EMBL/GenBank/DDBJ whole genome shotgun (WGS) entry which is preliminary data.</text>
</comment>
<dbReference type="InterPro" id="IPR001845">
    <property type="entry name" value="HTH_ArsR_DNA-bd_dom"/>
</dbReference>
<dbReference type="EMBL" id="JASAYT010000009">
    <property type="protein sequence ID" value="MDP8174573.1"/>
    <property type="molecule type" value="Genomic_DNA"/>
</dbReference>
<dbReference type="GO" id="GO:0003700">
    <property type="term" value="F:DNA-binding transcription factor activity"/>
    <property type="evidence" value="ECO:0007669"/>
    <property type="project" value="InterPro"/>
</dbReference>
<accession>A0AAJ6P2D4</accession>
<dbReference type="SUPFAM" id="SSF48452">
    <property type="entry name" value="TPR-like"/>
    <property type="match status" value="1"/>
</dbReference>
<reference evidence="2" key="1">
    <citation type="journal article" date="2023" name="Front. Microbiol.">
        <title>Phylogeography and host specificity of Pasteurellaceae pathogenic to sea-farmed fish in the north-east Atlantic.</title>
        <authorList>
            <person name="Gulla S."/>
            <person name="Colquhoun D.J."/>
            <person name="Olsen A.B."/>
            <person name="Spilsberg B."/>
            <person name="Lagesen K."/>
            <person name="Aakesson C.P."/>
            <person name="Strom S."/>
            <person name="Manji F."/>
            <person name="Birkbeck T.H."/>
            <person name="Nilsen H.K."/>
        </authorList>
    </citation>
    <scope>NUCLEOTIDE SEQUENCE</scope>
    <source>
        <strain evidence="2">98B1</strain>
    </source>
</reference>
<gene>
    <name evidence="2" type="ORF">QJU97_03750</name>
</gene>
<dbReference type="AlphaFoldDB" id="A0AAJ6P2D4"/>
<organism evidence="2 3">
    <name type="scientific">Phocoenobacter skyensis</name>
    <dbReference type="NCBI Taxonomy" id="97481"/>
    <lineage>
        <taxon>Bacteria</taxon>
        <taxon>Pseudomonadati</taxon>
        <taxon>Pseudomonadota</taxon>
        <taxon>Gammaproteobacteria</taxon>
        <taxon>Pasteurellales</taxon>
        <taxon>Pasteurellaceae</taxon>
        <taxon>Phocoenobacter</taxon>
    </lineage>
</organism>
<sequence>MIKSKHLSAYTPSNMSPETLEFIFVQRHKLLEKSVGWIEESLLTDKKNHLLFVGARGSGKTHLITMIINRLKVSKNLDDLVVIWLGEDDVIMSLTSFALAIINKMASTYPIRFNNKCLEEAKGKNPDEVANIILEDIKKQAGHTTLLIVKENMSDVFYGLKDLGQKRLRAYLQENNHISLLGTSQKLFDGVSSRNSAFWGFFDIHHLNSLSVKEASQLISNIAKLNQDDELVDFLNSSQGNYRIRALHYLAGGNHRLYIELANFLTKASLDNFVDAITQLADHLTPYFQERIRSLSPQQGAIIQKLCELNGAIQVKIIAEALFIDERAVASQLQILKEMGYVIVHKRGRAAYYEIAEPLLRLSLEVKNNHGKPLKIIASLFRAWFSDKELLANRDKGNLLLKEYCQTALEQKEILNYLEFSIYSDLNNNKKNYNKVIKYLDELLSYSEIIGKEEHKAIALLGRSVAYLENGNKKQALHDVTQLIKTKNISNEWIIKALQLRSIIYLQQENISLCLSDLDKIENFKDIPLDIKYWLIFLKAKIHYSLLDIKNARNSLKKVFLEMDKESENYFVKNEWILGAISKLGTNYWKKEIEFLLSLYGKYCFLSYLASELIISIRIFINNETMHSSFRKWAELWQEASTTYPEMQPAIEALNASVEALVVGNDKPLFVLPKEIRELILPMFGDKLN</sequence>
<dbReference type="Proteomes" id="UP001231736">
    <property type="component" value="Unassembled WGS sequence"/>
</dbReference>